<evidence type="ECO:0000313" key="2">
    <source>
        <dbReference type="EMBL" id="KMY91393.1"/>
    </source>
</evidence>
<dbReference type="AlphaFoldDB" id="A0A0J9R5J9"/>
<feature type="compositionally biased region" description="Polar residues" evidence="1">
    <location>
        <begin position="30"/>
        <end position="39"/>
    </location>
</feature>
<sequence>MATMGLAERHFRVGLSVARCGWQPLLPKPQSRNHNLNHSTHPRRLAPPNSGPGKRFELALIRIPDPSLRSGAGIFMCLVEYLAHKLHEIMRK</sequence>
<name>A0A0J9R5J9_DROSI</name>
<dbReference type="EMBL" id="CM002910">
    <property type="protein sequence ID" value="KMY91393.1"/>
    <property type="molecule type" value="Genomic_DNA"/>
</dbReference>
<proteinExistence type="predicted"/>
<gene>
    <name evidence="2" type="primary">Dsim\GD28807</name>
    <name evidence="2" type="ORF">Dsimw501_GD28807</name>
</gene>
<organism evidence="2">
    <name type="scientific">Drosophila simulans</name>
    <name type="common">Fruit fly</name>
    <dbReference type="NCBI Taxonomy" id="7240"/>
    <lineage>
        <taxon>Eukaryota</taxon>
        <taxon>Metazoa</taxon>
        <taxon>Ecdysozoa</taxon>
        <taxon>Arthropoda</taxon>
        <taxon>Hexapoda</taxon>
        <taxon>Insecta</taxon>
        <taxon>Pterygota</taxon>
        <taxon>Neoptera</taxon>
        <taxon>Endopterygota</taxon>
        <taxon>Diptera</taxon>
        <taxon>Brachycera</taxon>
        <taxon>Muscomorpha</taxon>
        <taxon>Ephydroidea</taxon>
        <taxon>Drosophilidae</taxon>
        <taxon>Drosophila</taxon>
        <taxon>Sophophora</taxon>
    </lineage>
</organism>
<protein>
    <submittedName>
        <fullName evidence="2">Uncharacterized protein</fullName>
    </submittedName>
</protein>
<reference evidence="2" key="1">
    <citation type="journal article" date="2013" name="Genome Res.">
        <title>A second-generation assembly of the Drosophila simulans genome provides new insights into patterns of lineage-specific divergence.</title>
        <authorList>
            <person name="Hu T.T."/>
            <person name="Eisen M.B."/>
            <person name="Thornton K.R."/>
            <person name="Andolfatto P."/>
        </authorList>
    </citation>
    <scope>NUCLEOTIDE SEQUENCE [LARGE SCALE GENOMIC DNA]</scope>
    <source>
        <strain evidence="2">W501</strain>
    </source>
</reference>
<evidence type="ECO:0000256" key="1">
    <source>
        <dbReference type="SAM" id="MobiDB-lite"/>
    </source>
</evidence>
<feature type="region of interest" description="Disordered" evidence="1">
    <location>
        <begin position="26"/>
        <end position="51"/>
    </location>
</feature>
<reference evidence="2" key="3">
    <citation type="submission" date="2015-04" db="EMBL/GenBank/DDBJ databases">
        <authorList>
            <consortium name="FlyBase"/>
        </authorList>
    </citation>
    <scope>NUCLEOTIDE SEQUENCE</scope>
    <source>
        <strain evidence="2">W501</strain>
    </source>
</reference>
<dbReference type="KEGG" id="dsi:Dsimw501_GD28807"/>
<dbReference type="Proteomes" id="UP000035880">
    <property type="component" value="Chromosome 2L"/>
</dbReference>
<accession>A0A0J9R5J9</accession>
<reference evidence="2" key="2">
    <citation type="submission" date="2014-06" db="EMBL/GenBank/DDBJ databases">
        <authorList>
            <person name="Hu T."/>
            <person name="Eisen M.B."/>
            <person name="Thornton K.R."/>
            <person name="Andolfatto P."/>
        </authorList>
    </citation>
    <scope>NUCLEOTIDE SEQUENCE</scope>
    <source>
        <strain evidence="2">W501</strain>
    </source>
</reference>